<evidence type="ECO:0000313" key="1">
    <source>
        <dbReference type="EMBL" id="GAA0335973.1"/>
    </source>
</evidence>
<evidence type="ECO:0000313" key="2">
    <source>
        <dbReference type="Proteomes" id="UP001500782"/>
    </source>
</evidence>
<proteinExistence type="predicted"/>
<dbReference type="Proteomes" id="UP001500782">
    <property type="component" value="Unassembled WGS sequence"/>
</dbReference>
<protein>
    <recommendedName>
        <fullName evidence="3">DUF2442 domain-containing protein</fullName>
    </recommendedName>
</protein>
<organism evidence="1 2">
    <name type="scientific">Bacillus carboniphilus</name>
    <dbReference type="NCBI Taxonomy" id="86663"/>
    <lineage>
        <taxon>Bacteria</taxon>
        <taxon>Bacillati</taxon>
        <taxon>Bacillota</taxon>
        <taxon>Bacilli</taxon>
        <taxon>Bacillales</taxon>
        <taxon>Bacillaceae</taxon>
        <taxon>Bacillus</taxon>
    </lineage>
</organism>
<reference evidence="2" key="1">
    <citation type="journal article" date="2019" name="Int. J. Syst. Evol. Microbiol.">
        <title>The Global Catalogue of Microorganisms (GCM) 10K type strain sequencing project: providing services to taxonomists for standard genome sequencing and annotation.</title>
        <authorList>
            <consortium name="The Broad Institute Genomics Platform"/>
            <consortium name="The Broad Institute Genome Sequencing Center for Infectious Disease"/>
            <person name="Wu L."/>
            <person name="Ma J."/>
        </authorList>
    </citation>
    <scope>NUCLEOTIDE SEQUENCE [LARGE SCALE GENOMIC DNA]</scope>
    <source>
        <strain evidence="2">JCM 9731</strain>
    </source>
</reference>
<accession>A0ABP3G4Q9</accession>
<keyword evidence="2" id="KW-1185">Reference proteome</keyword>
<sequence length="59" mass="7121">MISDENEDFLFTCYFDEVSAVFFAKQNWREILAATRLKGIIFDEDTSLVWEDANYFLWR</sequence>
<comment type="caution">
    <text evidence="1">The sequence shown here is derived from an EMBL/GenBank/DDBJ whole genome shotgun (WGS) entry which is preliminary data.</text>
</comment>
<name>A0ABP3G4Q9_9BACI</name>
<gene>
    <name evidence="1" type="ORF">GCM10008967_27980</name>
</gene>
<dbReference type="EMBL" id="BAAADJ010000043">
    <property type="protein sequence ID" value="GAA0335973.1"/>
    <property type="molecule type" value="Genomic_DNA"/>
</dbReference>
<evidence type="ECO:0008006" key="3">
    <source>
        <dbReference type="Google" id="ProtNLM"/>
    </source>
</evidence>